<proteinExistence type="inferred from homology"/>
<comment type="caution">
    <text evidence="3">The sequence shown here is derived from an EMBL/GenBank/DDBJ whole genome shotgun (WGS) entry which is preliminary data.</text>
</comment>
<dbReference type="EMBL" id="RFFG01000042">
    <property type="protein sequence ID" value="RMI41493.1"/>
    <property type="molecule type" value="Genomic_DNA"/>
</dbReference>
<dbReference type="RefSeq" id="WP_122196492.1">
    <property type="nucleotide sequence ID" value="NZ_JBHSKC010000045.1"/>
</dbReference>
<sequence length="257" mass="27082">MSSVRRRAWGSIIPALTVLAGALFAASASTARGTDLRDTGRTRITELITSEQRRTLGERAHYDRLRRDVDGLSRAAGRADARVNQAQGEADRLAARAGMTPVGGDGVRVVLDDAPRGTQDAPPAGAGPDDLVVHQADVQAVVNALWAGGAQGMQIMDQRVIGTSAVRCVGNTLILQGVVYSPPFRITAVGDPGRLRAALDASSAISVYQRYVRAYGLGWKVHALRRVTLPAYTGNVTMKHATVPPDAGDSAGGRPPE</sequence>
<dbReference type="AlphaFoldDB" id="A0A3M2LY40"/>
<feature type="chain" id="PRO_5018126624" evidence="2">
    <location>
        <begin position="26"/>
        <end position="257"/>
    </location>
</feature>
<protein>
    <submittedName>
        <fullName evidence="3">DUF881 domain-containing protein</fullName>
    </submittedName>
</protein>
<feature type="signal peptide" evidence="2">
    <location>
        <begin position="1"/>
        <end position="25"/>
    </location>
</feature>
<evidence type="ECO:0000256" key="1">
    <source>
        <dbReference type="ARBA" id="ARBA00009108"/>
    </source>
</evidence>
<organism evidence="3 4">
    <name type="scientific">Actinomadura harenae</name>
    <dbReference type="NCBI Taxonomy" id="2483351"/>
    <lineage>
        <taxon>Bacteria</taxon>
        <taxon>Bacillati</taxon>
        <taxon>Actinomycetota</taxon>
        <taxon>Actinomycetes</taxon>
        <taxon>Streptosporangiales</taxon>
        <taxon>Thermomonosporaceae</taxon>
        <taxon>Actinomadura</taxon>
    </lineage>
</organism>
<dbReference type="GO" id="GO:0005886">
    <property type="term" value="C:plasma membrane"/>
    <property type="evidence" value="ECO:0007669"/>
    <property type="project" value="TreeGrafter"/>
</dbReference>
<keyword evidence="2" id="KW-0732">Signal</keyword>
<gene>
    <name evidence="3" type="ORF">EBO15_22975</name>
</gene>
<keyword evidence="4" id="KW-1185">Reference proteome</keyword>
<dbReference type="PANTHER" id="PTHR37313:SF4">
    <property type="entry name" value="CONSERVED MEMBRANE PROTEIN-RELATED"/>
    <property type="match status" value="1"/>
</dbReference>
<dbReference type="Proteomes" id="UP000282674">
    <property type="component" value="Unassembled WGS sequence"/>
</dbReference>
<dbReference type="PANTHER" id="PTHR37313">
    <property type="entry name" value="UPF0749 PROTEIN RV1825"/>
    <property type="match status" value="1"/>
</dbReference>
<evidence type="ECO:0000256" key="2">
    <source>
        <dbReference type="SAM" id="SignalP"/>
    </source>
</evidence>
<evidence type="ECO:0000313" key="3">
    <source>
        <dbReference type="EMBL" id="RMI41493.1"/>
    </source>
</evidence>
<comment type="similarity">
    <text evidence="1">Belongs to the UPF0749 family.</text>
</comment>
<dbReference type="Pfam" id="PF05949">
    <property type="entry name" value="DUF881"/>
    <property type="match status" value="1"/>
</dbReference>
<reference evidence="3 4" key="1">
    <citation type="submission" date="2018-10" db="EMBL/GenBank/DDBJ databases">
        <title>Isolation from soil.</title>
        <authorList>
            <person name="Hu J."/>
        </authorList>
    </citation>
    <scope>NUCLEOTIDE SEQUENCE [LARGE SCALE GENOMIC DNA]</scope>
    <source>
        <strain evidence="3 4">NEAU-Ht49</strain>
    </source>
</reference>
<name>A0A3M2LY40_9ACTN</name>
<dbReference type="OrthoDB" id="3214641at2"/>
<evidence type="ECO:0000313" key="4">
    <source>
        <dbReference type="Proteomes" id="UP000282674"/>
    </source>
</evidence>
<accession>A0A3M2LY40</accession>
<dbReference type="InterPro" id="IPR010273">
    <property type="entry name" value="DUF881"/>
</dbReference>
<dbReference type="Gene3D" id="3.30.70.1880">
    <property type="entry name" value="Protein of unknown function DUF881"/>
    <property type="match status" value="1"/>
</dbReference>